<feature type="transmembrane region" description="Helical" evidence="1">
    <location>
        <begin position="144"/>
        <end position="169"/>
    </location>
</feature>
<proteinExistence type="predicted"/>
<dbReference type="Pfam" id="PF06182">
    <property type="entry name" value="ABC2_membrane_6"/>
    <property type="match status" value="1"/>
</dbReference>
<keyword evidence="1" id="KW-1133">Transmembrane helix</keyword>
<evidence type="ECO:0000313" key="3">
    <source>
        <dbReference type="Proteomes" id="UP000751518"/>
    </source>
</evidence>
<dbReference type="PANTHER" id="PTHR36832">
    <property type="entry name" value="SLR1174 PROTEIN-RELATED"/>
    <property type="match status" value="1"/>
</dbReference>
<gene>
    <name evidence="2" type="ORF">KC614_03495</name>
</gene>
<comment type="caution">
    <text evidence="2">The sequence shown here is derived from an EMBL/GenBank/DDBJ whole genome shotgun (WGS) entry which is preliminary data.</text>
</comment>
<sequence>MRKTKAILVTVLKNNFEYKAEVIYWLVLSLIPLFITTFLWLTVYQDSGVVADYTLPALVTYYIVAFIIQRLSELPTFWLSRLITSGYLSAHLLRPVSFFQYGIVSVITRRLINFTISLPVVIFVLWLLRSYFQLPSGMGVCVAFVLAVFIAVTMYAIFGFLLGSIAFWTSEVGSIFYTYNLILTFLGGGSLPLSFFPDWLVSIINLLPFRYLYAFPIEVYLGRLSTVQIITGLLQGVFWLFALLMFFGFVWRRGVRAYEAYGG</sequence>
<accession>A0A955LKJ9</accession>
<dbReference type="PANTHER" id="PTHR36832:SF1">
    <property type="entry name" value="SLR1174 PROTEIN"/>
    <property type="match status" value="1"/>
</dbReference>
<protein>
    <submittedName>
        <fullName evidence="2">ABC-2 family transporter protein</fullName>
    </submittedName>
</protein>
<feature type="transmembrane region" description="Helical" evidence="1">
    <location>
        <begin position="181"/>
        <end position="207"/>
    </location>
</feature>
<dbReference type="InterPro" id="IPR010390">
    <property type="entry name" value="ABC-2_transporter-like"/>
</dbReference>
<organism evidence="2 3">
    <name type="scientific">candidate division WWE3 bacterium</name>
    <dbReference type="NCBI Taxonomy" id="2053526"/>
    <lineage>
        <taxon>Bacteria</taxon>
        <taxon>Katanobacteria</taxon>
    </lineage>
</organism>
<reference evidence="2" key="1">
    <citation type="submission" date="2020-04" db="EMBL/GenBank/DDBJ databases">
        <authorList>
            <person name="Zhang T."/>
        </authorList>
    </citation>
    <scope>NUCLEOTIDE SEQUENCE</scope>
    <source>
        <strain evidence="2">HKST-UBA03</strain>
    </source>
</reference>
<evidence type="ECO:0000313" key="2">
    <source>
        <dbReference type="EMBL" id="MCA9392240.1"/>
    </source>
</evidence>
<feature type="transmembrane region" description="Helical" evidence="1">
    <location>
        <begin position="22"/>
        <end position="41"/>
    </location>
</feature>
<keyword evidence="1" id="KW-0472">Membrane</keyword>
<feature type="transmembrane region" description="Helical" evidence="1">
    <location>
        <begin position="53"/>
        <end position="72"/>
    </location>
</feature>
<dbReference type="AlphaFoldDB" id="A0A955LKJ9"/>
<dbReference type="EMBL" id="JAGQKZ010000030">
    <property type="protein sequence ID" value="MCA9392240.1"/>
    <property type="molecule type" value="Genomic_DNA"/>
</dbReference>
<keyword evidence="1" id="KW-0812">Transmembrane</keyword>
<evidence type="ECO:0000256" key="1">
    <source>
        <dbReference type="SAM" id="Phobius"/>
    </source>
</evidence>
<feature type="transmembrane region" description="Helical" evidence="1">
    <location>
        <begin position="227"/>
        <end position="251"/>
    </location>
</feature>
<feature type="transmembrane region" description="Helical" evidence="1">
    <location>
        <begin position="111"/>
        <end position="132"/>
    </location>
</feature>
<dbReference type="Proteomes" id="UP000751518">
    <property type="component" value="Unassembled WGS sequence"/>
</dbReference>
<name>A0A955LKJ9_UNCKA</name>
<reference evidence="2" key="2">
    <citation type="journal article" date="2021" name="Microbiome">
        <title>Successional dynamics and alternative stable states in a saline activated sludge microbial community over 9 years.</title>
        <authorList>
            <person name="Wang Y."/>
            <person name="Ye J."/>
            <person name="Ju F."/>
            <person name="Liu L."/>
            <person name="Boyd J.A."/>
            <person name="Deng Y."/>
            <person name="Parks D.H."/>
            <person name="Jiang X."/>
            <person name="Yin X."/>
            <person name="Woodcroft B.J."/>
            <person name="Tyson G.W."/>
            <person name="Hugenholtz P."/>
            <person name="Polz M.F."/>
            <person name="Zhang T."/>
        </authorList>
    </citation>
    <scope>NUCLEOTIDE SEQUENCE</scope>
    <source>
        <strain evidence="2">HKST-UBA03</strain>
    </source>
</reference>